<reference evidence="8 9" key="1">
    <citation type="journal article" date="2023" name="G3 (Bethesda)">
        <title>A chromosome-level genome assembly of Zasmidium syzygii isolated from banana leaves.</title>
        <authorList>
            <person name="van Westerhoven A.C."/>
            <person name="Mehrabi R."/>
            <person name="Talebi R."/>
            <person name="Steentjes M.B.F."/>
            <person name="Corcolon B."/>
            <person name="Chong P.A."/>
            <person name="Kema G.H.J."/>
            <person name="Seidl M.F."/>
        </authorList>
    </citation>
    <scope>NUCLEOTIDE SEQUENCE [LARGE SCALE GENOMIC DNA]</scope>
    <source>
        <strain evidence="8 9">P124</strain>
    </source>
</reference>
<dbReference type="PRINTS" id="PR00385">
    <property type="entry name" value="P450"/>
</dbReference>
<comment type="cofactor">
    <cofactor evidence="1">
        <name>heme</name>
        <dbReference type="ChEBI" id="CHEBI:30413"/>
    </cofactor>
</comment>
<evidence type="ECO:0008006" key="10">
    <source>
        <dbReference type="Google" id="ProtNLM"/>
    </source>
</evidence>
<dbReference type="Pfam" id="PF00067">
    <property type="entry name" value="p450"/>
    <property type="match status" value="1"/>
</dbReference>
<proteinExistence type="inferred from homology"/>
<dbReference type="InterPro" id="IPR036396">
    <property type="entry name" value="Cyt_P450_sf"/>
</dbReference>
<dbReference type="SUPFAM" id="SSF48264">
    <property type="entry name" value="Cytochrome P450"/>
    <property type="match status" value="1"/>
</dbReference>
<evidence type="ECO:0000256" key="2">
    <source>
        <dbReference type="ARBA" id="ARBA00010617"/>
    </source>
</evidence>
<dbReference type="InterPro" id="IPR002401">
    <property type="entry name" value="Cyt_P450_E_grp-I"/>
</dbReference>
<dbReference type="EMBL" id="JAXOVC010000010">
    <property type="protein sequence ID" value="KAK4496084.1"/>
    <property type="molecule type" value="Genomic_DNA"/>
</dbReference>
<keyword evidence="7" id="KW-0349">Heme</keyword>
<sequence>MEWSYISLSIILLSICLTYLLGEAVYNIYFHPLASFPGPRITAVTKLYGMYFDMIQGDHGGRWSRRIYELHQQYGPIVRIEPNEVHILDSSFYHNLYNFDPDLEKKDSHIPNLQHTASTAAHRVRRKAFDPYFSRASIQKIEPLITSTIDKLSNQISNTKGVVDLSFWFRCMTFEIICTFMLSQPYNLLDDPEKSSKMIKAIVSVFKVLKPIQQIPAVSYIMNNLEHLPKWMQKVPSDEGLSYVKVWEDGLMPRLQKVREGKAEAEDGRVILMQEYLKNETLPQEEKSYANVKQAVLMMVGAGMETTGYALSMATYQLHKRPNLLRQAKEEISTVWPASQEEIPSWSTLEKLPLLTAILKESMRLSLGVAARLIRVNRKQPIQYKTWSIPPGCHVSMNQSFVLYDPEIFVEPREFEPERWLKSKDLDRWFVPFSRGGRGCIGERLAWAEMYLTLAAVLHRFDMELYKTEDVDVYPVYDHFVPFPERENGVRVTVREASRER</sequence>
<protein>
    <recommendedName>
        <fullName evidence="10">Cytochrome P450</fullName>
    </recommendedName>
</protein>
<evidence type="ECO:0000313" key="9">
    <source>
        <dbReference type="Proteomes" id="UP001305779"/>
    </source>
</evidence>
<keyword evidence="9" id="KW-1185">Reference proteome</keyword>
<dbReference type="Gene3D" id="1.10.630.10">
    <property type="entry name" value="Cytochrome P450"/>
    <property type="match status" value="1"/>
</dbReference>
<dbReference type="PANTHER" id="PTHR24305:SF157">
    <property type="entry name" value="N-ACETYLTRYPTOPHAN 6-HYDROXYLASE IVOC-RELATED"/>
    <property type="match status" value="1"/>
</dbReference>
<evidence type="ECO:0000256" key="6">
    <source>
        <dbReference type="ARBA" id="ARBA00023033"/>
    </source>
</evidence>
<gene>
    <name evidence="8" type="ORF">PRZ48_012063</name>
</gene>
<dbReference type="InterPro" id="IPR017972">
    <property type="entry name" value="Cyt_P450_CS"/>
</dbReference>
<accession>A0ABR0E3U9</accession>
<comment type="caution">
    <text evidence="8">The sequence shown here is derived from an EMBL/GenBank/DDBJ whole genome shotgun (WGS) entry which is preliminary data.</text>
</comment>
<dbReference type="Proteomes" id="UP001305779">
    <property type="component" value="Unassembled WGS sequence"/>
</dbReference>
<evidence type="ECO:0000256" key="3">
    <source>
        <dbReference type="ARBA" id="ARBA00022723"/>
    </source>
</evidence>
<dbReference type="InterPro" id="IPR050121">
    <property type="entry name" value="Cytochrome_P450_monoxygenase"/>
</dbReference>
<dbReference type="CDD" id="cd11062">
    <property type="entry name" value="CYP58-like"/>
    <property type="match status" value="1"/>
</dbReference>
<dbReference type="PROSITE" id="PS00086">
    <property type="entry name" value="CYTOCHROME_P450"/>
    <property type="match status" value="1"/>
</dbReference>
<dbReference type="PRINTS" id="PR00463">
    <property type="entry name" value="EP450I"/>
</dbReference>
<organism evidence="8 9">
    <name type="scientific">Zasmidium cellare</name>
    <name type="common">Wine cellar mold</name>
    <name type="synonym">Racodium cellare</name>
    <dbReference type="NCBI Taxonomy" id="395010"/>
    <lineage>
        <taxon>Eukaryota</taxon>
        <taxon>Fungi</taxon>
        <taxon>Dikarya</taxon>
        <taxon>Ascomycota</taxon>
        <taxon>Pezizomycotina</taxon>
        <taxon>Dothideomycetes</taxon>
        <taxon>Dothideomycetidae</taxon>
        <taxon>Mycosphaerellales</taxon>
        <taxon>Mycosphaerellaceae</taxon>
        <taxon>Zasmidium</taxon>
    </lineage>
</organism>
<evidence type="ECO:0000313" key="8">
    <source>
        <dbReference type="EMBL" id="KAK4496084.1"/>
    </source>
</evidence>
<evidence type="ECO:0000256" key="1">
    <source>
        <dbReference type="ARBA" id="ARBA00001971"/>
    </source>
</evidence>
<evidence type="ECO:0000256" key="7">
    <source>
        <dbReference type="RuleBase" id="RU000461"/>
    </source>
</evidence>
<comment type="similarity">
    <text evidence="2 7">Belongs to the cytochrome P450 family.</text>
</comment>
<evidence type="ECO:0000256" key="4">
    <source>
        <dbReference type="ARBA" id="ARBA00023002"/>
    </source>
</evidence>
<name>A0ABR0E3U9_ZASCE</name>
<dbReference type="PANTHER" id="PTHR24305">
    <property type="entry name" value="CYTOCHROME P450"/>
    <property type="match status" value="1"/>
</dbReference>
<keyword evidence="4 7" id="KW-0560">Oxidoreductase</keyword>
<dbReference type="InterPro" id="IPR001128">
    <property type="entry name" value="Cyt_P450"/>
</dbReference>
<keyword evidence="3 7" id="KW-0479">Metal-binding</keyword>
<evidence type="ECO:0000256" key="5">
    <source>
        <dbReference type="ARBA" id="ARBA00023004"/>
    </source>
</evidence>
<keyword evidence="6 7" id="KW-0503">Monooxygenase</keyword>
<keyword evidence="5 7" id="KW-0408">Iron</keyword>